<dbReference type="EMBL" id="JBHSOE010000067">
    <property type="protein sequence ID" value="MFC5659531.1"/>
    <property type="molecule type" value="Genomic_DNA"/>
</dbReference>
<feature type="transmembrane region" description="Helical" evidence="2">
    <location>
        <begin position="47"/>
        <end position="71"/>
    </location>
</feature>
<evidence type="ECO:0000256" key="1">
    <source>
        <dbReference type="SAM" id="MobiDB-lite"/>
    </source>
</evidence>
<evidence type="ECO:0000313" key="4">
    <source>
        <dbReference type="Proteomes" id="UP001596065"/>
    </source>
</evidence>
<feature type="transmembrane region" description="Helical" evidence="2">
    <location>
        <begin position="83"/>
        <end position="103"/>
    </location>
</feature>
<name>A0ABW0WS94_STRNO</name>
<dbReference type="Proteomes" id="UP001596065">
    <property type="component" value="Unassembled WGS sequence"/>
</dbReference>
<keyword evidence="4" id="KW-1185">Reference proteome</keyword>
<evidence type="ECO:0000313" key="3">
    <source>
        <dbReference type="EMBL" id="MFC5659531.1"/>
    </source>
</evidence>
<keyword evidence="2" id="KW-1133">Transmembrane helix</keyword>
<gene>
    <name evidence="3" type="ORF">ACFP3J_29160</name>
</gene>
<protein>
    <recommendedName>
        <fullName evidence="5">Integral membrane protein</fullName>
    </recommendedName>
</protein>
<feature type="region of interest" description="Disordered" evidence="1">
    <location>
        <begin position="1"/>
        <end position="38"/>
    </location>
</feature>
<evidence type="ECO:0008006" key="5">
    <source>
        <dbReference type="Google" id="ProtNLM"/>
    </source>
</evidence>
<evidence type="ECO:0000256" key="2">
    <source>
        <dbReference type="SAM" id="Phobius"/>
    </source>
</evidence>
<accession>A0ABW0WS94</accession>
<keyword evidence="2" id="KW-0812">Transmembrane</keyword>
<feature type="transmembrane region" description="Helical" evidence="2">
    <location>
        <begin position="135"/>
        <end position="161"/>
    </location>
</feature>
<keyword evidence="2" id="KW-0472">Membrane</keyword>
<sequence>MQRPSSEAAAQAVPPTSDSGGSGPRDLRRPGPADDRPPARWAHRPVIVYRVVSVLFTVNTLVQAAVAGLFVNGDVGLLTVHDVNAHVLTMMLVAETVAATIAWRVRANRVWPTVLGAVLIALIIVQQIAGYSRDLLLHIPLGVALFGGACTMTVWAFTLTLPVRTLKALHR</sequence>
<dbReference type="RefSeq" id="WP_344352731.1">
    <property type="nucleotide sequence ID" value="NZ_BAAASM010000066.1"/>
</dbReference>
<reference evidence="4" key="1">
    <citation type="journal article" date="2019" name="Int. J. Syst. Evol. Microbiol.">
        <title>The Global Catalogue of Microorganisms (GCM) 10K type strain sequencing project: providing services to taxonomists for standard genome sequencing and annotation.</title>
        <authorList>
            <consortium name="The Broad Institute Genomics Platform"/>
            <consortium name="The Broad Institute Genome Sequencing Center for Infectious Disease"/>
            <person name="Wu L."/>
            <person name="Ma J."/>
        </authorList>
    </citation>
    <scope>NUCLEOTIDE SEQUENCE [LARGE SCALE GENOMIC DNA]</scope>
    <source>
        <strain evidence="4">KCTC 5701</strain>
    </source>
</reference>
<organism evidence="3 4">
    <name type="scientific">Streptomyces nogalater</name>
    <dbReference type="NCBI Taxonomy" id="38314"/>
    <lineage>
        <taxon>Bacteria</taxon>
        <taxon>Bacillati</taxon>
        <taxon>Actinomycetota</taxon>
        <taxon>Actinomycetes</taxon>
        <taxon>Kitasatosporales</taxon>
        <taxon>Streptomycetaceae</taxon>
        <taxon>Streptomyces</taxon>
    </lineage>
</organism>
<proteinExistence type="predicted"/>
<comment type="caution">
    <text evidence="3">The sequence shown here is derived from an EMBL/GenBank/DDBJ whole genome shotgun (WGS) entry which is preliminary data.</text>
</comment>
<feature type="compositionally biased region" description="Basic and acidic residues" evidence="1">
    <location>
        <begin position="25"/>
        <end position="38"/>
    </location>
</feature>
<feature type="transmembrane region" description="Helical" evidence="2">
    <location>
        <begin position="110"/>
        <end position="129"/>
    </location>
</feature>